<dbReference type="PROSITE" id="PS51257">
    <property type="entry name" value="PROKAR_LIPOPROTEIN"/>
    <property type="match status" value="1"/>
</dbReference>
<proteinExistence type="predicted"/>
<reference evidence="2 3" key="1">
    <citation type="journal article" date="2018" name="Front. Microbiol.">
        <title>Description and Comparative Genomics of Macrococcus caseolyticus subsp. hominis subsp. nov., Macrococcus goetzii sp. nov., Macrococcus epidermidis sp. nov., and Macrococcus bohemicus sp. nov., Novel Macrococci From Human Clinical Material With Virulence Potential and Suspected Uptake of Foreign DNA by Natural Transformation.</title>
        <authorList>
            <person name="Maslanova I."/>
            <person name="Wertheimer Z."/>
            <person name="Sedlacek I."/>
            <person name="Svec P."/>
            <person name="Indrakova A."/>
            <person name="Kovarovic V."/>
            <person name="Schumann P."/>
            <person name="Sproer C."/>
            <person name="Kralova S."/>
            <person name="Sedo O."/>
            <person name="Kristofova L."/>
            <person name="Vrbovska V."/>
            <person name="Fuzik T."/>
            <person name="Petras P."/>
            <person name="Zdrahal Z."/>
            <person name="Ruzickova V."/>
            <person name="Doskar J."/>
            <person name="Pantucek R."/>
        </authorList>
    </citation>
    <scope>NUCLEOTIDE SEQUENCE [LARGE SCALE GENOMIC DNA]</scope>
    <source>
        <strain evidence="2 3">01/688</strain>
    </source>
</reference>
<dbReference type="Proteomes" id="UP000249808">
    <property type="component" value="Unassembled WGS sequence"/>
</dbReference>
<gene>
    <name evidence="2" type="ORF">BHU61_03670</name>
</gene>
<dbReference type="RefSeq" id="WP_111714717.1">
    <property type="nucleotide sequence ID" value="NZ_JBHSSR010000001.1"/>
</dbReference>
<sequence>MKQLILFLCSLIIILAACDNNQKEENKTVNTTQKQENISLPPVKSMKDFPLNFKVRSLSQKQAGDETQFIVKYRFTEQLAKYLSKEKPSLSYRLELPKSLYTVNGTNTNDQPFITPTNNNGKINTDGTITFSFNTQTHPDLTKQYIRNDAIKLHVLNANEREFFTIADLGSNAEQYHISK</sequence>
<protein>
    <recommendedName>
        <fullName evidence="4">DUF5067 domain-containing protein</fullName>
    </recommendedName>
</protein>
<evidence type="ECO:0000313" key="3">
    <source>
        <dbReference type="Proteomes" id="UP000249808"/>
    </source>
</evidence>
<keyword evidence="1" id="KW-0732">Signal</keyword>
<name>A0A327ZWM3_9STAP</name>
<evidence type="ECO:0000256" key="1">
    <source>
        <dbReference type="SAM" id="SignalP"/>
    </source>
</evidence>
<evidence type="ECO:0000313" key="2">
    <source>
        <dbReference type="EMBL" id="RAK46567.1"/>
    </source>
</evidence>
<organism evidence="2 3">
    <name type="scientific">Macrococcus epidermidis</name>
    <dbReference type="NCBI Taxonomy" id="1902580"/>
    <lineage>
        <taxon>Bacteria</taxon>
        <taxon>Bacillati</taxon>
        <taxon>Bacillota</taxon>
        <taxon>Bacilli</taxon>
        <taxon>Bacillales</taxon>
        <taxon>Staphylococcaceae</taxon>
        <taxon>Macrococcus</taxon>
    </lineage>
</organism>
<keyword evidence="3" id="KW-1185">Reference proteome</keyword>
<feature type="chain" id="PRO_5039432778" description="DUF5067 domain-containing protein" evidence="1">
    <location>
        <begin position="20"/>
        <end position="180"/>
    </location>
</feature>
<accession>A0A327ZWM3</accession>
<feature type="signal peptide" evidence="1">
    <location>
        <begin position="1"/>
        <end position="19"/>
    </location>
</feature>
<dbReference type="EMBL" id="PZJH01000001">
    <property type="protein sequence ID" value="RAK46567.1"/>
    <property type="molecule type" value="Genomic_DNA"/>
</dbReference>
<dbReference type="AlphaFoldDB" id="A0A327ZWM3"/>
<comment type="caution">
    <text evidence="2">The sequence shown here is derived from an EMBL/GenBank/DDBJ whole genome shotgun (WGS) entry which is preliminary data.</text>
</comment>
<evidence type="ECO:0008006" key="4">
    <source>
        <dbReference type="Google" id="ProtNLM"/>
    </source>
</evidence>